<keyword evidence="5" id="KW-1185">Reference proteome</keyword>
<evidence type="ECO:0000313" key="3">
    <source>
        <dbReference type="EMBL" id="GBB95112.1"/>
    </source>
</evidence>
<dbReference type="PROSITE" id="PS50011">
    <property type="entry name" value="PROTEIN_KINASE_DOM"/>
    <property type="match status" value="2"/>
</dbReference>
<feature type="domain" description="Protein kinase" evidence="2">
    <location>
        <begin position="414"/>
        <end position="670"/>
    </location>
</feature>
<dbReference type="Proteomes" id="UP000615446">
    <property type="component" value="Unassembled WGS sequence"/>
</dbReference>
<comment type="caution">
    <text evidence="3">The sequence shown here is derived from an EMBL/GenBank/DDBJ whole genome shotgun (WGS) entry which is preliminary data.</text>
</comment>
<dbReference type="PANTHER" id="PTHR44329">
    <property type="entry name" value="SERINE/THREONINE-PROTEIN KINASE TNNI3K-RELATED"/>
    <property type="match status" value="1"/>
</dbReference>
<feature type="domain" description="Protein kinase" evidence="2">
    <location>
        <begin position="48"/>
        <end position="303"/>
    </location>
</feature>
<dbReference type="InterPro" id="IPR001245">
    <property type="entry name" value="Ser-Thr/Tyr_kinase_cat_dom"/>
</dbReference>
<reference evidence="3 5" key="1">
    <citation type="submission" date="2017-11" db="EMBL/GenBank/DDBJ databases">
        <title>The genome of Rhizophagus clarus HR1 reveals common genetic basis of auxotrophy among arbuscular mycorrhizal fungi.</title>
        <authorList>
            <person name="Kobayashi Y."/>
        </authorList>
    </citation>
    <scope>NUCLEOTIDE SEQUENCE [LARGE SCALE GENOMIC DNA]</scope>
    <source>
        <strain evidence="3 5">HR1</strain>
    </source>
</reference>
<dbReference type="AlphaFoldDB" id="A0A2Z6R2S5"/>
<gene>
    <name evidence="4" type="ORF">RCL2_002921700</name>
    <name evidence="3" type="ORF">RclHR1_02480011</name>
</gene>
<dbReference type="GO" id="GO:0004674">
    <property type="term" value="F:protein serine/threonine kinase activity"/>
    <property type="evidence" value="ECO:0007669"/>
    <property type="project" value="TreeGrafter"/>
</dbReference>
<name>A0A2Z6R2S5_9GLOM</name>
<protein>
    <submittedName>
        <fullName evidence="4">Kinase-like domain-containing protein</fullName>
    </submittedName>
</protein>
<dbReference type="InterPro" id="IPR051681">
    <property type="entry name" value="Ser/Thr_Kinases-Pseudokinases"/>
</dbReference>
<reference evidence="4" key="2">
    <citation type="submission" date="2019-10" db="EMBL/GenBank/DDBJ databases">
        <title>Conservation and host-specific expression of non-tandemly repeated heterogenous ribosome RNA gene in arbuscular mycorrhizal fungi.</title>
        <authorList>
            <person name="Maeda T."/>
            <person name="Kobayashi Y."/>
            <person name="Nakagawa T."/>
            <person name="Ezawa T."/>
            <person name="Yamaguchi K."/>
            <person name="Bino T."/>
            <person name="Nishimoto Y."/>
            <person name="Shigenobu S."/>
            <person name="Kawaguchi M."/>
        </authorList>
    </citation>
    <scope>NUCLEOTIDE SEQUENCE</scope>
    <source>
        <strain evidence="4">HR1</strain>
    </source>
</reference>
<evidence type="ECO:0000313" key="4">
    <source>
        <dbReference type="EMBL" id="GET02849.1"/>
    </source>
</evidence>
<proteinExistence type="predicted"/>
<keyword evidence="4" id="KW-0418">Kinase</keyword>
<dbReference type="InterPro" id="IPR000719">
    <property type="entry name" value="Prot_kinase_dom"/>
</dbReference>
<dbReference type="Proteomes" id="UP000247702">
    <property type="component" value="Unassembled WGS sequence"/>
</dbReference>
<dbReference type="Pfam" id="PF00069">
    <property type="entry name" value="Pkinase"/>
    <property type="match status" value="1"/>
</dbReference>
<keyword evidence="4" id="KW-0808">Transferase</keyword>
<organism evidence="3 5">
    <name type="scientific">Rhizophagus clarus</name>
    <dbReference type="NCBI Taxonomy" id="94130"/>
    <lineage>
        <taxon>Eukaryota</taxon>
        <taxon>Fungi</taxon>
        <taxon>Fungi incertae sedis</taxon>
        <taxon>Mucoromycota</taxon>
        <taxon>Glomeromycotina</taxon>
        <taxon>Glomeromycetes</taxon>
        <taxon>Glomerales</taxon>
        <taxon>Glomeraceae</taxon>
        <taxon>Rhizophagus</taxon>
    </lineage>
</organism>
<dbReference type="EMBL" id="BEXD01001646">
    <property type="protein sequence ID" value="GBB95112.1"/>
    <property type="molecule type" value="Genomic_DNA"/>
</dbReference>
<evidence type="ECO:0000256" key="1">
    <source>
        <dbReference type="SAM" id="MobiDB-lite"/>
    </source>
</evidence>
<accession>A0A2Z6R2S5</accession>
<dbReference type="Gene3D" id="1.10.510.10">
    <property type="entry name" value="Transferase(Phosphotransferase) domain 1"/>
    <property type="match status" value="2"/>
</dbReference>
<dbReference type="SUPFAM" id="SSF56112">
    <property type="entry name" value="Protein kinase-like (PK-like)"/>
    <property type="match status" value="2"/>
</dbReference>
<dbReference type="OrthoDB" id="2436963at2759"/>
<dbReference type="GO" id="GO:0005524">
    <property type="term" value="F:ATP binding"/>
    <property type="evidence" value="ECO:0007669"/>
    <property type="project" value="InterPro"/>
</dbReference>
<dbReference type="Pfam" id="PF07714">
    <property type="entry name" value="PK_Tyr_Ser-Thr"/>
    <property type="match status" value="1"/>
</dbReference>
<evidence type="ECO:0000259" key="2">
    <source>
        <dbReference type="PROSITE" id="PS50011"/>
    </source>
</evidence>
<sequence length="894" mass="102462">MERFLEIKEQLAKEFDTWTSGDVKIDEIVQKSQIEARDYSDILEWIEFSKLKDFEYTGFEEFYEACWIDGYLFSSSLTDKRFRDTKVGLQYINNEKIPEVLIQIKKYLMIIDKSNFRRLFGFSFNPDKNKYALVIDYIKHDVLYQYLKISTLGWSEKYQIIRKIVTLLKNLHENHISLNYFSSKSISVRNSDEHYVKFSIFVGCGLENDITYIAPEKLQETERENDPSSDIYALGMIFYTIIFDQEPFADIEDESQLKNKIINGTRPQFLQDIPHFLKELIIKCLDADPSNRPTINEVENILLQNSIYEFQYYDFSLNDDKEEFQNTSCISERFYENSLDVSASFRLYSEQLLKSIKSTNDNNVTSDFGGSFASSGSISGTYINFYPLKGDKHRFKFKTENHDNRIDIINKDQISDKQIFGDSCINNISSARIGDVNIIIKKLKDDIRNDEDKFSLLQEQLNYWNKICKYHDNIVEFLGILMDENKISLILPHAHEGNLRDYLKSKTCSLEEKIGIATNIADGVLYIHKDLDIIHETLHPKNILMFNGIAKISDLPLPYNKKKFSYFDKYLFDNIGYIDPNLLLNEKFKKDKSMDIYSLGTLLWEIMSEVIPYSKNKNEGILQLVLKIKNNDYREEDIRSISYEYTNIYKECWKGNNLSRPKIENIYERLLNQENNINNSKLQSNNLGLQLNNLGSQLNNSGSQSNNSGSQSNNSDSQSNNSGLQSNNSGSQSNNSGLQSNNSGLQSNNSGSQSNNSGSQSNNSGSQSNNLGSQSNNSGSQSNNLGSQSNNSGLQSNNLGLQSNNSGLQSNNSGLQLNNSGSQLNNLGSQLNNFGTSSNYPSNYISQSINSRRLQRLSNSRLVRQRNNNNNNSNNNSFNNNININDFLNGTRFY</sequence>
<evidence type="ECO:0000313" key="5">
    <source>
        <dbReference type="Proteomes" id="UP000247702"/>
    </source>
</evidence>
<dbReference type="InterPro" id="IPR011009">
    <property type="entry name" value="Kinase-like_dom_sf"/>
</dbReference>
<dbReference type="EMBL" id="BLAL01000315">
    <property type="protein sequence ID" value="GET02849.1"/>
    <property type="molecule type" value="Genomic_DNA"/>
</dbReference>
<feature type="region of interest" description="Disordered" evidence="1">
    <location>
        <begin position="691"/>
        <end position="833"/>
    </location>
</feature>